<organism evidence="9 10">
    <name type="scientific">Penaeus vannamei</name>
    <name type="common">Whiteleg shrimp</name>
    <name type="synonym">Litopenaeus vannamei</name>
    <dbReference type="NCBI Taxonomy" id="6689"/>
    <lineage>
        <taxon>Eukaryota</taxon>
        <taxon>Metazoa</taxon>
        <taxon>Ecdysozoa</taxon>
        <taxon>Arthropoda</taxon>
        <taxon>Crustacea</taxon>
        <taxon>Multicrustacea</taxon>
        <taxon>Malacostraca</taxon>
        <taxon>Eumalacostraca</taxon>
        <taxon>Eucarida</taxon>
        <taxon>Decapoda</taxon>
        <taxon>Dendrobranchiata</taxon>
        <taxon>Penaeoidea</taxon>
        <taxon>Penaeidae</taxon>
        <taxon>Penaeus</taxon>
    </lineage>
</organism>
<feature type="domain" description="Caspase family p20" evidence="8">
    <location>
        <begin position="236"/>
        <end position="369"/>
    </location>
</feature>
<keyword evidence="10" id="KW-1185">Reference proteome</keyword>
<dbReference type="InterPro" id="IPR011600">
    <property type="entry name" value="Pept_C14_caspase"/>
</dbReference>
<evidence type="ECO:0000256" key="5">
    <source>
        <dbReference type="RuleBase" id="RU003971"/>
    </source>
</evidence>
<accession>A0A3R7P4U4</accession>
<dbReference type="InterPro" id="IPR001309">
    <property type="entry name" value="Pept_C14_p20"/>
</dbReference>
<dbReference type="InterPro" id="IPR015917">
    <property type="entry name" value="Pept_C14A"/>
</dbReference>
<evidence type="ECO:0000313" key="10">
    <source>
        <dbReference type="Proteomes" id="UP000283509"/>
    </source>
</evidence>
<dbReference type="PROSITE" id="PS50208">
    <property type="entry name" value="CASPASE_P20"/>
    <property type="match status" value="1"/>
</dbReference>
<comment type="caution">
    <text evidence="9">The sequence shown here is derived from an EMBL/GenBank/DDBJ whole genome shotgun (WGS) entry which is preliminary data.</text>
</comment>
<dbReference type="PANTHER" id="PTHR47901">
    <property type="entry name" value="CASPASE RECRUITMENT DOMAIN-CONTAINING PROTEIN 18"/>
    <property type="match status" value="1"/>
</dbReference>
<dbReference type="InterPro" id="IPR002138">
    <property type="entry name" value="Pept_C14_p10"/>
</dbReference>
<gene>
    <name evidence="9" type="ORF">C7M84_006033</name>
</gene>
<dbReference type="Gene3D" id="3.30.70.1470">
    <property type="entry name" value="Caspase-like"/>
    <property type="match status" value="1"/>
</dbReference>
<dbReference type="PRINTS" id="PR00376">
    <property type="entry name" value="IL1BCENZYME"/>
</dbReference>
<dbReference type="Gene3D" id="3.40.50.1460">
    <property type="match status" value="1"/>
</dbReference>
<name>A0A3R7P4U4_PENVA</name>
<evidence type="ECO:0000256" key="3">
    <source>
        <dbReference type="ARBA" id="ARBA00022703"/>
    </source>
</evidence>
<reference evidence="9 10" key="2">
    <citation type="submission" date="2019-01" db="EMBL/GenBank/DDBJ databases">
        <title>The decoding of complex shrimp genome reveals the adaptation for benthos swimmer, frequently molting mechanism and breeding impact on genome.</title>
        <authorList>
            <person name="Sun Y."/>
            <person name="Gao Y."/>
            <person name="Yu Y."/>
        </authorList>
    </citation>
    <scope>NUCLEOTIDE SEQUENCE [LARGE SCALE GENOMIC DNA]</scope>
    <source>
        <tissue evidence="9">Muscle</tissue>
    </source>
</reference>
<keyword evidence="3" id="KW-0053">Apoptosis</keyword>
<dbReference type="InterPro" id="IPR029030">
    <property type="entry name" value="Caspase-like_dom_sf"/>
</dbReference>
<evidence type="ECO:0000256" key="6">
    <source>
        <dbReference type="SAM" id="MobiDB-lite"/>
    </source>
</evidence>
<dbReference type="Proteomes" id="UP000283509">
    <property type="component" value="Unassembled WGS sequence"/>
</dbReference>
<proteinExistence type="inferred from homology"/>
<feature type="compositionally biased region" description="Basic and acidic residues" evidence="6">
    <location>
        <begin position="65"/>
        <end position="75"/>
    </location>
</feature>
<evidence type="ECO:0000313" key="9">
    <source>
        <dbReference type="EMBL" id="ROT75427.1"/>
    </source>
</evidence>
<evidence type="ECO:0000256" key="4">
    <source>
        <dbReference type="ARBA" id="ARBA00022801"/>
    </source>
</evidence>
<feature type="region of interest" description="Disordered" evidence="6">
    <location>
        <begin position="47"/>
        <end position="114"/>
    </location>
</feature>
<feature type="domain" description="Caspase family p10" evidence="7">
    <location>
        <begin position="461"/>
        <end position="545"/>
    </location>
</feature>
<dbReference type="PROSITE" id="PS50207">
    <property type="entry name" value="CASPASE_P10"/>
    <property type="match status" value="1"/>
</dbReference>
<dbReference type="OrthoDB" id="6044770at2759"/>
<evidence type="ECO:0008006" key="11">
    <source>
        <dbReference type="Google" id="ProtNLM"/>
    </source>
</evidence>
<evidence type="ECO:0000259" key="8">
    <source>
        <dbReference type="PROSITE" id="PS50208"/>
    </source>
</evidence>
<protein>
    <recommendedName>
        <fullName evidence="11">Caspase</fullName>
    </recommendedName>
</protein>
<feature type="compositionally biased region" description="Polar residues" evidence="6">
    <location>
        <begin position="168"/>
        <end position="193"/>
    </location>
</feature>
<reference evidence="9 10" key="1">
    <citation type="submission" date="2018-04" db="EMBL/GenBank/DDBJ databases">
        <authorList>
            <person name="Zhang X."/>
            <person name="Yuan J."/>
            <person name="Li F."/>
            <person name="Xiang J."/>
        </authorList>
    </citation>
    <scope>NUCLEOTIDE SEQUENCE [LARGE SCALE GENOMIC DNA]</scope>
    <source>
        <tissue evidence="9">Muscle</tissue>
    </source>
</reference>
<dbReference type="SUPFAM" id="SSF52129">
    <property type="entry name" value="Caspase-like"/>
    <property type="match status" value="1"/>
</dbReference>
<dbReference type="GO" id="GO:0004197">
    <property type="term" value="F:cysteine-type endopeptidase activity"/>
    <property type="evidence" value="ECO:0007669"/>
    <property type="project" value="InterPro"/>
</dbReference>
<sequence>MIVAGNGLCVSLSRERRREFSAFAMGFRKKLWAFFRVARKQRALEYKVGASGENKQSDPKSMQSKSEKSKTEQSRSEQSQNEESKSKKSRSEQGDECPSNVVEEKPEPVGKDEWSVVHQEEGEEVKAKEENIYMQQKCEYDGQAAAAMPLTCEENFASDELSPTQSCTDLSAVGSPTESNHVTFSQETSQTHFGTHERQRRRRGCRARKDNMSGIKVQYTKVYGENDGAYKNDSTPRGLVFMCNFSHFMNDRYGQRRGSEVDYYSMLDLFQQLGYGGGRRDEKYCLTGHITRNRFMETLKTFSNDRRHMMLCSCVIIIMSHGLGPKTFVTSDDKQVDLMEIYTMFNNINCEILRGKPKIFILQFCRNDSYMPSSRLRNMSLDDPTTESLKQLVREEINKILAKQTEDEAKAPPCPGISEGNRRFSEPACVAPGHQGQTWMYESDTRLIMPQPTFEGVQKYSDMYSIFSTASGELSHRDPHKGSLLIQAICHVFAQNAYQDEIDTLVRKVSTYMSKTLQKDDPITVPRVTCERTNNGLDKKFYFNPEEVHHCRHVTI</sequence>
<dbReference type="InterPro" id="IPR002398">
    <property type="entry name" value="Pept_C14"/>
</dbReference>
<keyword evidence="4" id="KW-0378">Hydrolase</keyword>
<dbReference type="Pfam" id="PF00656">
    <property type="entry name" value="Peptidase_C14"/>
    <property type="match status" value="1"/>
</dbReference>
<feature type="region of interest" description="Disordered" evidence="6">
    <location>
        <begin position="168"/>
        <end position="206"/>
    </location>
</feature>
<dbReference type="GO" id="GO:0006915">
    <property type="term" value="P:apoptotic process"/>
    <property type="evidence" value="ECO:0007669"/>
    <property type="project" value="UniProtKB-KW"/>
</dbReference>
<dbReference type="GO" id="GO:0006508">
    <property type="term" value="P:proteolysis"/>
    <property type="evidence" value="ECO:0007669"/>
    <property type="project" value="UniProtKB-KW"/>
</dbReference>
<feature type="compositionally biased region" description="Basic and acidic residues" evidence="6">
    <location>
        <begin position="82"/>
        <end position="93"/>
    </location>
</feature>
<feature type="compositionally biased region" description="Basic and acidic residues" evidence="6">
    <location>
        <begin position="102"/>
        <end position="114"/>
    </location>
</feature>
<dbReference type="AlphaFoldDB" id="A0A3R7P4U4"/>
<dbReference type="PANTHER" id="PTHR47901:SF8">
    <property type="entry name" value="CASPASE-3"/>
    <property type="match status" value="1"/>
</dbReference>
<keyword evidence="2" id="KW-0645">Protease</keyword>
<dbReference type="SMART" id="SM00115">
    <property type="entry name" value="CASc"/>
    <property type="match status" value="1"/>
</dbReference>
<comment type="similarity">
    <text evidence="1 5">Belongs to the peptidase C14A family.</text>
</comment>
<evidence type="ECO:0000259" key="7">
    <source>
        <dbReference type="PROSITE" id="PS50207"/>
    </source>
</evidence>
<evidence type="ECO:0000256" key="1">
    <source>
        <dbReference type="ARBA" id="ARBA00010134"/>
    </source>
</evidence>
<dbReference type="STRING" id="6689.A0A3R7P4U4"/>
<dbReference type="EMBL" id="QCYY01001774">
    <property type="protein sequence ID" value="ROT75427.1"/>
    <property type="molecule type" value="Genomic_DNA"/>
</dbReference>
<evidence type="ECO:0000256" key="2">
    <source>
        <dbReference type="ARBA" id="ARBA00022670"/>
    </source>
</evidence>